<dbReference type="AlphaFoldDB" id="A0A813F1Z9"/>
<dbReference type="InterPro" id="IPR018247">
    <property type="entry name" value="EF_Hand_1_Ca_BS"/>
</dbReference>
<keyword evidence="5" id="KW-1185">Reference proteome</keyword>
<keyword evidence="1" id="KW-0106">Calcium</keyword>
<dbReference type="PROSITE" id="PS00018">
    <property type="entry name" value="EF_HAND_1"/>
    <property type="match status" value="1"/>
</dbReference>
<gene>
    <name evidence="4" type="ORF">PGLA1383_LOCUS23451</name>
</gene>
<dbReference type="Proteomes" id="UP000654075">
    <property type="component" value="Unassembled WGS sequence"/>
</dbReference>
<evidence type="ECO:0000313" key="4">
    <source>
        <dbReference type="EMBL" id="CAE8605334.1"/>
    </source>
</evidence>
<organism evidence="4 5">
    <name type="scientific">Polarella glacialis</name>
    <name type="common">Dinoflagellate</name>
    <dbReference type="NCBI Taxonomy" id="89957"/>
    <lineage>
        <taxon>Eukaryota</taxon>
        <taxon>Sar</taxon>
        <taxon>Alveolata</taxon>
        <taxon>Dinophyceae</taxon>
        <taxon>Suessiales</taxon>
        <taxon>Suessiaceae</taxon>
        <taxon>Polarella</taxon>
    </lineage>
</organism>
<name>A0A813F1Z9_POLGL</name>
<keyword evidence="2" id="KW-0732">Signal</keyword>
<dbReference type="SUPFAM" id="SSF47473">
    <property type="entry name" value="EF-hand"/>
    <property type="match status" value="1"/>
</dbReference>
<feature type="chain" id="PRO_5032797370" description="EF-hand domain-containing protein" evidence="2">
    <location>
        <begin position="20"/>
        <end position="114"/>
    </location>
</feature>
<feature type="domain" description="EF-hand" evidence="3">
    <location>
        <begin position="67"/>
        <end position="102"/>
    </location>
</feature>
<sequence>MMAFFYLLFALAAVSEVEAHGAQRSLRSHGADEASEAVAHTMRTLDSNGDQRLDQVEIAHFAKQQGIDPDKAFKDFAAFDADGDGALNTAELAAALSPAKAGRKRRAAPKRRKQ</sequence>
<dbReference type="InterPro" id="IPR002048">
    <property type="entry name" value="EF_hand_dom"/>
</dbReference>
<evidence type="ECO:0000259" key="3">
    <source>
        <dbReference type="PROSITE" id="PS50222"/>
    </source>
</evidence>
<dbReference type="GO" id="GO:0005509">
    <property type="term" value="F:calcium ion binding"/>
    <property type="evidence" value="ECO:0007669"/>
    <property type="project" value="InterPro"/>
</dbReference>
<feature type="signal peptide" evidence="2">
    <location>
        <begin position="1"/>
        <end position="19"/>
    </location>
</feature>
<dbReference type="EMBL" id="CAJNNV010017691">
    <property type="protein sequence ID" value="CAE8605334.1"/>
    <property type="molecule type" value="Genomic_DNA"/>
</dbReference>
<comment type="caution">
    <text evidence="4">The sequence shown here is derived from an EMBL/GenBank/DDBJ whole genome shotgun (WGS) entry which is preliminary data.</text>
</comment>
<dbReference type="PROSITE" id="PS50222">
    <property type="entry name" value="EF_HAND_2"/>
    <property type="match status" value="1"/>
</dbReference>
<reference evidence="4" key="1">
    <citation type="submission" date="2021-02" db="EMBL/GenBank/DDBJ databases">
        <authorList>
            <person name="Dougan E. K."/>
            <person name="Rhodes N."/>
            <person name="Thang M."/>
            <person name="Chan C."/>
        </authorList>
    </citation>
    <scope>NUCLEOTIDE SEQUENCE</scope>
</reference>
<accession>A0A813F1Z9</accession>
<proteinExistence type="predicted"/>
<protein>
    <recommendedName>
        <fullName evidence="3">EF-hand domain-containing protein</fullName>
    </recommendedName>
</protein>
<evidence type="ECO:0000256" key="2">
    <source>
        <dbReference type="SAM" id="SignalP"/>
    </source>
</evidence>
<evidence type="ECO:0000256" key="1">
    <source>
        <dbReference type="ARBA" id="ARBA00022837"/>
    </source>
</evidence>
<dbReference type="Gene3D" id="1.10.238.10">
    <property type="entry name" value="EF-hand"/>
    <property type="match status" value="1"/>
</dbReference>
<feature type="non-terminal residue" evidence="4">
    <location>
        <position position="114"/>
    </location>
</feature>
<dbReference type="InterPro" id="IPR011992">
    <property type="entry name" value="EF-hand-dom_pair"/>
</dbReference>
<evidence type="ECO:0000313" key="5">
    <source>
        <dbReference type="Proteomes" id="UP000654075"/>
    </source>
</evidence>